<feature type="transmembrane region" description="Helical" evidence="5">
    <location>
        <begin position="333"/>
        <end position="353"/>
    </location>
</feature>
<evidence type="ECO:0000256" key="3">
    <source>
        <dbReference type="ARBA" id="ARBA00022989"/>
    </source>
</evidence>
<keyword evidence="4 5" id="KW-0472">Membrane</keyword>
<accession>A0ABU6JDW6</accession>
<dbReference type="InterPro" id="IPR036259">
    <property type="entry name" value="MFS_trans_sf"/>
</dbReference>
<dbReference type="Pfam" id="PF07690">
    <property type="entry name" value="MFS_1"/>
    <property type="match status" value="2"/>
</dbReference>
<keyword evidence="2 5" id="KW-0812">Transmembrane</keyword>
<keyword evidence="7" id="KW-1185">Reference proteome</keyword>
<dbReference type="InterPro" id="IPR011701">
    <property type="entry name" value="MFS"/>
</dbReference>
<evidence type="ECO:0000256" key="5">
    <source>
        <dbReference type="SAM" id="Phobius"/>
    </source>
</evidence>
<feature type="transmembrane region" description="Helical" evidence="5">
    <location>
        <begin position="46"/>
        <end position="66"/>
    </location>
</feature>
<feature type="transmembrane region" description="Helical" evidence="5">
    <location>
        <begin position="280"/>
        <end position="299"/>
    </location>
</feature>
<evidence type="ECO:0000256" key="1">
    <source>
        <dbReference type="ARBA" id="ARBA00004141"/>
    </source>
</evidence>
<feature type="transmembrane region" description="Helical" evidence="5">
    <location>
        <begin position="249"/>
        <end position="268"/>
    </location>
</feature>
<feature type="transmembrane region" description="Helical" evidence="5">
    <location>
        <begin position="305"/>
        <end position="326"/>
    </location>
</feature>
<dbReference type="Proteomes" id="UP001352263">
    <property type="component" value="Unassembled WGS sequence"/>
</dbReference>
<dbReference type="SUPFAM" id="SSF103473">
    <property type="entry name" value="MFS general substrate transporter"/>
    <property type="match status" value="1"/>
</dbReference>
<evidence type="ECO:0000313" key="7">
    <source>
        <dbReference type="Proteomes" id="UP001352263"/>
    </source>
</evidence>
<feature type="transmembrane region" description="Helical" evidence="5">
    <location>
        <begin position="359"/>
        <end position="380"/>
    </location>
</feature>
<organism evidence="6 7">
    <name type="scientific">Noviherbaspirillum album</name>
    <dbReference type="NCBI Taxonomy" id="3080276"/>
    <lineage>
        <taxon>Bacteria</taxon>
        <taxon>Pseudomonadati</taxon>
        <taxon>Pseudomonadota</taxon>
        <taxon>Betaproteobacteria</taxon>
        <taxon>Burkholderiales</taxon>
        <taxon>Oxalobacteraceae</taxon>
        <taxon>Noviherbaspirillum</taxon>
    </lineage>
</organism>
<dbReference type="CDD" id="cd17393">
    <property type="entry name" value="MFS_MosC_like"/>
    <property type="match status" value="1"/>
</dbReference>
<dbReference type="InterPro" id="IPR051788">
    <property type="entry name" value="MFS_Transporter"/>
</dbReference>
<name>A0ABU6JDW6_9BURK</name>
<protein>
    <submittedName>
        <fullName evidence="6">MFS transporter</fullName>
    </submittedName>
</protein>
<gene>
    <name evidence="6" type="ORF">RY831_20955</name>
</gene>
<dbReference type="Gene3D" id="1.20.1250.20">
    <property type="entry name" value="MFS general substrate transporter like domains"/>
    <property type="match status" value="2"/>
</dbReference>
<reference evidence="6 7" key="1">
    <citation type="submission" date="2023-10" db="EMBL/GenBank/DDBJ databases">
        <title>Noviherbaspirillum sp. CPCC 100848 genome assembly.</title>
        <authorList>
            <person name="Li X.Y."/>
            <person name="Fang X.M."/>
        </authorList>
    </citation>
    <scope>NUCLEOTIDE SEQUENCE [LARGE SCALE GENOMIC DNA]</scope>
    <source>
        <strain evidence="6 7">CPCC 100848</strain>
    </source>
</reference>
<feature type="transmembrane region" description="Helical" evidence="5">
    <location>
        <begin position="146"/>
        <end position="164"/>
    </location>
</feature>
<dbReference type="EMBL" id="JAWIIV010000020">
    <property type="protein sequence ID" value="MEC4721641.1"/>
    <property type="molecule type" value="Genomic_DNA"/>
</dbReference>
<dbReference type="PANTHER" id="PTHR23514:SF13">
    <property type="entry name" value="INNER MEMBRANE PROTEIN YBJJ"/>
    <property type="match status" value="1"/>
</dbReference>
<evidence type="ECO:0000256" key="4">
    <source>
        <dbReference type="ARBA" id="ARBA00023136"/>
    </source>
</evidence>
<proteinExistence type="predicted"/>
<comment type="caution">
    <text evidence="6">The sequence shown here is derived from an EMBL/GenBank/DDBJ whole genome shotgun (WGS) entry which is preliminary data.</text>
</comment>
<dbReference type="PANTHER" id="PTHR23514">
    <property type="entry name" value="BYPASS OF STOP CODON PROTEIN 6"/>
    <property type="match status" value="1"/>
</dbReference>
<sequence>MMHSSATLQRLPSASFQAFALPAFFTLFGLIMGSWAGRIPALREGLGISHSALSMVLLCGGLGALLSHPVSSRLMSMFGARKTALIAGQSLLAVLLGIGAAPNVLALMFAVLLLGVMASCMNVAVQSIATKLEKSTGRSEMSKLHAWGCAGGLLGAVLGSAMAGMQVKPFMHYLLLAMPVSLLLKLACDSLDSFDGDDKAEIVEAKVFCLPRGPLVWLGALGFLGSMSEGSIADWSGVYLKDHFQVTDGFAPLALTAFSVMMLAARLCGDRMKARFGARSLVGCGALLSACGLFFAVFAPNSYCALAGFAAAGLGLSLLFPFVYSAAGKEGPLAFAGVATMSYSGSLIGPPVVGTLAEFVGMQSAIGFIGSLSLVMALIASRASLLK</sequence>
<evidence type="ECO:0000313" key="6">
    <source>
        <dbReference type="EMBL" id="MEC4721641.1"/>
    </source>
</evidence>
<keyword evidence="3 5" id="KW-1133">Transmembrane helix</keyword>
<comment type="subcellular location">
    <subcellularLocation>
        <location evidence="1">Membrane</location>
        <topology evidence="1">Multi-pass membrane protein</topology>
    </subcellularLocation>
</comment>
<evidence type="ECO:0000256" key="2">
    <source>
        <dbReference type="ARBA" id="ARBA00022692"/>
    </source>
</evidence>